<dbReference type="EMBL" id="BGZK01000293">
    <property type="protein sequence ID" value="GBP34757.1"/>
    <property type="molecule type" value="Genomic_DNA"/>
</dbReference>
<comment type="caution">
    <text evidence="2">The sequence shown here is derived from an EMBL/GenBank/DDBJ whole genome shotgun (WGS) entry which is preliminary data.</text>
</comment>
<accession>A0A4C1V8Z6</accession>
<dbReference type="Proteomes" id="UP000299102">
    <property type="component" value="Unassembled WGS sequence"/>
</dbReference>
<evidence type="ECO:0000256" key="1">
    <source>
        <dbReference type="SAM" id="MobiDB-lite"/>
    </source>
</evidence>
<organism evidence="2 3">
    <name type="scientific">Eumeta variegata</name>
    <name type="common">Bagworm moth</name>
    <name type="synonym">Eumeta japonica</name>
    <dbReference type="NCBI Taxonomy" id="151549"/>
    <lineage>
        <taxon>Eukaryota</taxon>
        <taxon>Metazoa</taxon>
        <taxon>Ecdysozoa</taxon>
        <taxon>Arthropoda</taxon>
        <taxon>Hexapoda</taxon>
        <taxon>Insecta</taxon>
        <taxon>Pterygota</taxon>
        <taxon>Neoptera</taxon>
        <taxon>Endopterygota</taxon>
        <taxon>Lepidoptera</taxon>
        <taxon>Glossata</taxon>
        <taxon>Ditrysia</taxon>
        <taxon>Tineoidea</taxon>
        <taxon>Psychidae</taxon>
        <taxon>Oiketicinae</taxon>
        <taxon>Eumeta</taxon>
    </lineage>
</organism>
<dbReference type="OrthoDB" id="411823at2759"/>
<feature type="region of interest" description="Disordered" evidence="1">
    <location>
        <begin position="55"/>
        <end position="77"/>
    </location>
</feature>
<feature type="compositionally biased region" description="Polar residues" evidence="1">
    <location>
        <begin position="66"/>
        <end position="77"/>
    </location>
</feature>
<reference evidence="2 3" key="1">
    <citation type="journal article" date="2019" name="Commun. Biol.">
        <title>The bagworm genome reveals a unique fibroin gene that provides high tensile strength.</title>
        <authorList>
            <person name="Kono N."/>
            <person name="Nakamura H."/>
            <person name="Ohtoshi R."/>
            <person name="Tomita M."/>
            <person name="Numata K."/>
            <person name="Arakawa K."/>
        </authorList>
    </citation>
    <scope>NUCLEOTIDE SEQUENCE [LARGE SCALE GENOMIC DNA]</scope>
</reference>
<name>A0A4C1V8Z6_EUMVA</name>
<evidence type="ECO:0000313" key="3">
    <source>
        <dbReference type="Proteomes" id="UP000299102"/>
    </source>
</evidence>
<dbReference type="AlphaFoldDB" id="A0A4C1V8Z6"/>
<sequence>MMSQMARTLTVHSGYADYLFRFKLRGLPYCACNPAKIEDVLHIFEERNMFLRDAQHPAQDAGDVTGGSSATSDESST</sequence>
<protein>
    <submittedName>
        <fullName evidence="2">Uncharacterized protein</fullName>
    </submittedName>
</protein>
<evidence type="ECO:0000313" key="2">
    <source>
        <dbReference type="EMBL" id="GBP34757.1"/>
    </source>
</evidence>
<keyword evidence="3" id="KW-1185">Reference proteome</keyword>
<proteinExistence type="predicted"/>
<gene>
    <name evidence="2" type="ORF">EVAR_25762_1</name>
</gene>